<accession>A0A1J8QI27</accession>
<dbReference type="PRINTS" id="PR00463">
    <property type="entry name" value="EP450I"/>
</dbReference>
<evidence type="ECO:0000256" key="11">
    <source>
        <dbReference type="ARBA" id="ARBA00023033"/>
    </source>
</evidence>
<dbReference type="GO" id="GO:0020037">
    <property type="term" value="F:heme binding"/>
    <property type="evidence" value="ECO:0007669"/>
    <property type="project" value="InterPro"/>
</dbReference>
<evidence type="ECO:0000256" key="5">
    <source>
        <dbReference type="ARBA" id="ARBA00022617"/>
    </source>
</evidence>
<dbReference type="EMBL" id="LVVM01000189">
    <property type="protein sequence ID" value="OJA21342.1"/>
    <property type="molecule type" value="Genomic_DNA"/>
</dbReference>
<keyword evidence="7" id="KW-0479">Metal-binding</keyword>
<protein>
    <recommendedName>
        <fullName evidence="15">Cytochrome P450</fullName>
    </recommendedName>
</protein>
<dbReference type="GO" id="GO:0004497">
    <property type="term" value="F:monooxygenase activity"/>
    <property type="evidence" value="ECO:0007669"/>
    <property type="project" value="UniProtKB-KW"/>
</dbReference>
<dbReference type="InterPro" id="IPR001128">
    <property type="entry name" value="Cyt_P450"/>
</dbReference>
<dbReference type="GO" id="GO:0005506">
    <property type="term" value="F:iron ion binding"/>
    <property type="evidence" value="ECO:0007669"/>
    <property type="project" value="InterPro"/>
</dbReference>
<evidence type="ECO:0000256" key="3">
    <source>
        <dbReference type="ARBA" id="ARBA00004721"/>
    </source>
</evidence>
<dbReference type="PANTHER" id="PTHR24305">
    <property type="entry name" value="CYTOCHROME P450"/>
    <property type="match status" value="1"/>
</dbReference>
<evidence type="ECO:0008006" key="15">
    <source>
        <dbReference type="Google" id="ProtNLM"/>
    </source>
</evidence>
<dbReference type="InterPro" id="IPR050121">
    <property type="entry name" value="Cytochrome_P450_monoxygenase"/>
</dbReference>
<evidence type="ECO:0000256" key="10">
    <source>
        <dbReference type="ARBA" id="ARBA00023004"/>
    </source>
</evidence>
<evidence type="ECO:0000256" key="2">
    <source>
        <dbReference type="ARBA" id="ARBA00004370"/>
    </source>
</evidence>
<keyword evidence="6" id="KW-0812">Transmembrane</keyword>
<evidence type="ECO:0000256" key="6">
    <source>
        <dbReference type="ARBA" id="ARBA00022692"/>
    </source>
</evidence>
<evidence type="ECO:0000256" key="7">
    <source>
        <dbReference type="ARBA" id="ARBA00022723"/>
    </source>
</evidence>
<comment type="subcellular location">
    <subcellularLocation>
        <location evidence="2">Membrane</location>
    </subcellularLocation>
</comment>
<comment type="cofactor">
    <cofactor evidence="1">
        <name>heme</name>
        <dbReference type="ChEBI" id="CHEBI:30413"/>
    </cofactor>
</comment>
<evidence type="ECO:0000256" key="9">
    <source>
        <dbReference type="ARBA" id="ARBA00023002"/>
    </source>
</evidence>
<keyword evidence="10" id="KW-0408">Iron</keyword>
<dbReference type="SUPFAM" id="SSF48264">
    <property type="entry name" value="Cytochrome P450"/>
    <property type="match status" value="1"/>
</dbReference>
<keyword evidence="14" id="KW-1185">Reference proteome</keyword>
<comment type="caution">
    <text evidence="13">The sequence shown here is derived from an EMBL/GenBank/DDBJ whole genome shotgun (WGS) entry which is preliminary data.</text>
</comment>
<organism evidence="13 14">
    <name type="scientific">Rhizopogon vesiculosus</name>
    <dbReference type="NCBI Taxonomy" id="180088"/>
    <lineage>
        <taxon>Eukaryota</taxon>
        <taxon>Fungi</taxon>
        <taxon>Dikarya</taxon>
        <taxon>Basidiomycota</taxon>
        <taxon>Agaricomycotina</taxon>
        <taxon>Agaricomycetes</taxon>
        <taxon>Agaricomycetidae</taxon>
        <taxon>Boletales</taxon>
        <taxon>Suillineae</taxon>
        <taxon>Rhizopogonaceae</taxon>
        <taxon>Rhizopogon</taxon>
    </lineage>
</organism>
<gene>
    <name evidence="13" type="ORF">AZE42_07118</name>
</gene>
<sequence>MKTLLIAGYGTTSVSLTASPLSLCVYIQYLCDDQWALIELSQHPDVQSKLREELLAFGDDPTYDQLKANLPYLDAVVHETLRLHPPVPDVTRMPQTTLSP</sequence>
<evidence type="ECO:0000313" key="14">
    <source>
        <dbReference type="Proteomes" id="UP000183567"/>
    </source>
</evidence>
<keyword evidence="9" id="KW-0560">Oxidoreductase</keyword>
<reference evidence="13 14" key="1">
    <citation type="submission" date="2016-03" db="EMBL/GenBank/DDBJ databases">
        <title>Comparative genomics of the ectomycorrhizal sister species Rhizopogon vinicolor and Rhizopogon vesiculosus (Basidiomycota: Boletales) reveals a divergence of the mating type B locus.</title>
        <authorList>
            <person name="Mujic A.B."/>
            <person name="Kuo A."/>
            <person name="Tritt A."/>
            <person name="Lipzen A."/>
            <person name="Chen C."/>
            <person name="Johnson J."/>
            <person name="Sharma A."/>
            <person name="Barry K."/>
            <person name="Grigoriev I.V."/>
            <person name="Spatafora J.W."/>
        </authorList>
    </citation>
    <scope>NUCLEOTIDE SEQUENCE [LARGE SCALE GENOMIC DNA]</scope>
    <source>
        <strain evidence="13 14">AM-OR11-056</strain>
    </source>
</reference>
<keyword evidence="11" id="KW-0503">Monooxygenase</keyword>
<dbReference type="Gene3D" id="1.10.630.10">
    <property type="entry name" value="Cytochrome P450"/>
    <property type="match status" value="1"/>
</dbReference>
<dbReference type="PANTHER" id="PTHR24305:SF166">
    <property type="entry name" value="CYTOCHROME P450 12A4, MITOCHONDRIAL-RELATED"/>
    <property type="match status" value="1"/>
</dbReference>
<dbReference type="GO" id="GO:0016705">
    <property type="term" value="F:oxidoreductase activity, acting on paired donors, with incorporation or reduction of molecular oxygen"/>
    <property type="evidence" value="ECO:0007669"/>
    <property type="project" value="InterPro"/>
</dbReference>
<evidence type="ECO:0000256" key="12">
    <source>
        <dbReference type="ARBA" id="ARBA00023136"/>
    </source>
</evidence>
<dbReference type="AlphaFoldDB" id="A0A1J8QI27"/>
<name>A0A1J8QI27_9AGAM</name>
<comment type="similarity">
    <text evidence="4">Belongs to the cytochrome P450 family.</text>
</comment>
<keyword evidence="8" id="KW-1133">Transmembrane helix</keyword>
<dbReference type="Proteomes" id="UP000183567">
    <property type="component" value="Unassembled WGS sequence"/>
</dbReference>
<keyword evidence="12" id="KW-0472">Membrane</keyword>
<dbReference type="OrthoDB" id="1470350at2759"/>
<evidence type="ECO:0000313" key="13">
    <source>
        <dbReference type="EMBL" id="OJA21342.1"/>
    </source>
</evidence>
<dbReference type="GO" id="GO:0016020">
    <property type="term" value="C:membrane"/>
    <property type="evidence" value="ECO:0007669"/>
    <property type="project" value="UniProtKB-SubCell"/>
</dbReference>
<dbReference type="Pfam" id="PF00067">
    <property type="entry name" value="p450"/>
    <property type="match status" value="1"/>
</dbReference>
<evidence type="ECO:0000256" key="8">
    <source>
        <dbReference type="ARBA" id="ARBA00022989"/>
    </source>
</evidence>
<dbReference type="InterPro" id="IPR002401">
    <property type="entry name" value="Cyt_P450_E_grp-I"/>
</dbReference>
<evidence type="ECO:0000256" key="4">
    <source>
        <dbReference type="ARBA" id="ARBA00010617"/>
    </source>
</evidence>
<dbReference type="STRING" id="180088.A0A1J8QI27"/>
<proteinExistence type="inferred from homology"/>
<dbReference type="InterPro" id="IPR036396">
    <property type="entry name" value="Cyt_P450_sf"/>
</dbReference>
<keyword evidence="5" id="KW-0349">Heme</keyword>
<evidence type="ECO:0000256" key="1">
    <source>
        <dbReference type="ARBA" id="ARBA00001971"/>
    </source>
</evidence>
<comment type="pathway">
    <text evidence="3">Secondary metabolite biosynthesis; terpenoid biosynthesis.</text>
</comment>